<comment type="similarity">
    <text evidence="1 6">Belongs to the truncated hemoglobin family. Group I subfamily.</text>
</comment>
<dbReference type="Gene3D" id="1.10.490.10">
    <property type="entry name" value="Globins"/>
    <property type="match status" value="1"/>
</dbReference>
<sequence length="136" mass="14410">MTSTPDEQNDPQAQSDYAAVGGGPAIAQVVDRFYQLVLGDEQLSGYFEGIEMVRLKRHQVALVSQVMGGPVEYSGRDLRAAHEGMNISREDFGAVAGHLVTALSEAGVERPIIDRVVGTIAGTEPDIVVEARSAAG</sequence>
<evidence type="ECO:0000256" key="3">
    <source>
        <dbReference type="ARBA" id="ARBA00022617"/>
    </source>
</evidence>
<proteinExistence type="inferred from homology"/>
<evidence type="ECO:0000256" key="5">
    <source>
        <dbReference type="ARBA" id="ARBA00023004"/>
    </source>
</evidence>
<accession>A0ABV9R2B6</accession>
<dbReference type="Proteomes" id="UP001595960">
    <property type="component" value="Unassembled WGS sequence"/>
</dbReference>
<gene>
    <name evidence="7" type="ORF">ACFPER_04935</name>
</gene>
<keyword evidence="4 6" id="KW-0479">Metal-binding</keyword>
<dbReference type="InterPro" id="IPR009050">
    <property type="entry name" value="Globin-like_sf"/>
</dbReference>
<keyword evidence="8" id="KW-1185">Reference proteome</keyword>
<comment type="caution">
    <text evidence="7">The sequence shown here is derived from an EMBL/GenBank/DDBJ whole genome shotgun (WGS) entry which is preliminary data.</text>
</comment>
<evidence type="ECO:0000313" key="8">
    <source>
        <dbReference type="Proteomes" id="UP001595960"/>
    </source>
</evidence>
<evidence type="ECO:0000256" key="1">
    <source>
        <dbReference type="ARBA" id="ARBA00009660"/>
    </source>
</evidence>
<reference evidence="8" key="1">
    <citation type="journal article" date="2019" name="Int. J. Syst. Evol. Microbiol.">
        <title>The Global Catalogue of Microorganisms (GCM) 10K type strain sequencing project: providing services to taxonomists for standard genome sequencing and annotation.</title>
        <authorList>
            <consortium name="The Broad Institute Genomics Platform"/>
            <consortium name="The Broad Institute Genome Sequencing Center for Infectious Disease"/>
            <person name="Wu L."/>
            <person name="Ma J."/>
        </authorList>
    </citation>
    <scope>NUCLEOTIDE SEQUENCE [LARGE SCALE GENOMIC DNA]</scope>
    <source>
        <strain evidence="8">CGMCC 1.12192</strain>
    </source>
</reference>
<dbReference type="PIRSF" id="PIRSF002030">
    <property type="entry name" value="Globin_Protozoa/Cyanobacteria"/>
    <property type="match status" value="1"/>
</dbReference>
<dbReference type="InterPro" id="IPR016339">
    <property type="entry name" value="Hemoglobin_trunc_I"/>
</dbReference>
<evidence type="ECO:0000313" key="7">
    <source>
        <dbReference type="EMBL" id="MFC4828124.1"/>
    </source>
</evidence>
<protein>
    <recommendedName>
        <fullName evidence="6">Group 1 truncated hemoglobin</fullName>
    </recommendedName>
</protein>
<keyword evidence="2 6" id="KW-0813">Transport</keyword>
<dbReference type="CDD" id="cd00454">
    <property type="entry name" value="TrHb1_N"/>
    <property type="match status" value="1"/>
</dbReference>
<dbReference type="EMBL" id="JBHSJC010000001">
    <property type="protein sequence ID" value="MFC4828124.1"/>
    <property type="molecule type" value="Genomic_DNA"/>
</dbReference>
<dbReference type="InterPro" id="IPR012292">
    <property type="entry name" value="Globin/Proto"/>
</dbReference>
<dbReference type="Pfam" id="PF01152">
    <property type="entry name" value="Bac_globin"/>
    <property type="match status" value="1"/>
</dbReference>
<keyword evidence="3 6" id="KW-0349">Heme</keyword>
<keyword evidence="5 6" id="KW-0408">Iron</keyword>
<dbReference type="SUPFAM" id="SSF46458">
    <property type="entry name" value="Globin-like"/>
    <property type="match status" value="1"/>
</dbReference>
<dbReference type="RefSeq" id="WP_204391068.1">
    <property type="nucleotide sequence ID" value="NZ_JAFBBW010000001.1"/>
</dbReference>
<organism evidence="7 8">
    <name type="scientific">Agromyces aurantiacus</name>
    <dbReference type="NCBI Taxonomy" id="165814"/>
    <lineage>
        <taxon>Bacteria</taxon>
        <taxon>Bacillati</taxon>
        <taxon>Actinomycetota</taxon>
        <taxon>Actinomycetes</taxon>
        <taxon>Micrococcales</taxon>
        <taxon>Microbacteriaceae</taxon>
        <taxon>Agromyces</taxon>
    </lineage>
</organism>
<evidence type="ECO:0000256" key="2">
    <source>
        <dbReference type="ARBA" id="ARBA00022448"/>
    </source>
</evidence>
<evidence type="ECO:0000256" key="4">
    <source>
        <dbReference type="ARBA" id="ARBA00022723"/>
    </source>
</evidence>
<keyword evidence="6" id="KW-0561">Oxygen transport</keyword>
<comment type="cofactor">
    <cofactor evidence="6">
        <name>heme</name>
        <dbReference type="ChEBI" id="CHEBI:30413"/>
    </cofactor>
</comment>
<evidence type="ECO:0000256" key="6">
    <source>
        <dbReference type="PIRNR" id="PIRNR002030"/>
    </source>
</evidence>
<name>A0ABV9R2B6_9MICO</name>
<dbReference type="InterPro" id="IPR001486">
    <property type="entry name" value="Hemoglobin_trunc"/>
</dbReference>